<evidence type="ECO:0000313" key="3">
    <source>
        <dbReference type="Proteomes" id="UP000184749"/>
    </source>
</evidence>
<dbReference type="RefSeq" id="WP_074067536.1">
    <property type="nucleotide sequence ID" value="NZ_CP017101.1"/>
</dbReference>
<feature type="coiled-coil region" evidence="1">
    <location>
        <begin position="98"/>
        <end position="125"/>
    </location>
</feature>
<organism evidence="2 3">
    <name type="scientific">Rhizobium gallicum</name>
    <dbReference type="NCBI Taxonomy" id="56730"/>
    <lineage>
        <taxon>Bacteria</taxon>
        <taxon>Pseudomonadati</taxon>
        <taxon>Pseudomonadota</taxon>
        <taxon>Alphaproteobacteria</taxon>
        <taxon>Hyphomicrobiales</taxon>
        <taxon>Rhizobiaceae</taxon>
        <taxon>Rhizobium/Agrobacterium group</taxon>
        <taxon>Rhizobium</taxon>
    </lineage>
</organism>
<accession>A0A1L5NH38</accession>
<sequence>MSNRLPVLADIANSAHEYTAIALRAAAESAREAGEALLEAKALVPYGEWEAWLKGNFKGGSRTAQRYMRIAKRWPSITEKTSRVSYLSVNEALRLLEARDDLAEAQALQAEADALRHELDFLASAMEIANPEGLRFIIARSAEIHALAADIRSRSIREMARIAKELETAA</sequence>
<protein>
    <recommendedName>
        <fullName evidence="4">DUF3102 domain-containing protein</fullName>
    </recommendedName>
</protein>
<evidence type="ECO:0000256" key="1">
    <source>
        <dbReference type="SAM" id="Coils"/>
    </source>
</evidence>
<reference evidence="2 3" key="1">
    <citation type="submission" date="2016-09" db="EMBL/GenBank/DDBJ databases">
        <title>The complete genome sequences of Rhizobium gallicum, symbiovars gallicum and phaseoli, symbionts associated to common bean (Phaseolus vulgaris).</title>
        <authorList>
            <person name="Bustos P."/>
            <person name="Santamaria R.I."/>
            <person name="Perez-Carrascal O.M."/>
            <person name="Juarez S."/>
            <person name="Lozano L."/>
            <person name="Martinez-Flores I."/>
            <person name="Martinez-Romero E."/>
            <person name="Cevallos M."/>
            <person name="Romero D."/>
            <person name="Davila G."/>
            <person name="Gonzalez V."/>
        </authorList>
    </citation>
    <scope>NUCLEOTIDE SEQUENCE [LARGE SCALE GENOMIC DNA]</scope>
    <source>
        <strain evidence="2 3">IE4872</strain>
    </source>
</reference>
<name>A0A1L5NH38_9HYPH</name>
<keyword evidence="1" id="KW-0175">Coiled coil</keyword>
<dbReference type="InterPro" id="IPR021451">
    <property type="entry name" value="DUF3102"/>
</dbReference>
<evidence type="ECO:0008006" key="4">
    <source>
        <dbReference type="Google" id="ProtNLM"/>
    </source>
</evidence>
<proteinExistence type="predicted"/>
<evidence type="ECO:0000313" key="2">
    <source>
        <dbReference type="EMBL" id="APO67246.1"/>
    </source>
</evidence>
<dbReference type="Proteomes" id="UP000184749">
    <property type="component" value="Chromosome"/>
</dbReference>
<dbReference type="OrthoDB" id="7990435at2"/>
<dbReference type="AlphaFoldDB" id="A0A1L5NH38"/>
<dbReference type="Pfam" id="PF11300">
    <property type="entry name" value="DUF3102"/>
    <property type="match status" value="1"/>
</dbReference>
<gene>
    <name evidence="2" type="ORF">IE4872_CH01604</name>
</gene>
<dbReference type="STRING" id="56730.IE4872_CH01604"/>
<dbReference type="EMBL" id="CP017101">
    <property type="protein sequence ID" value="APO67246.1"/>
    <property type="molecule type" value="Genomic_DNA"/>
</dbReference>